<organism evidence="1 2">
    <name type="scientific">Choristoneura fumiferana</name>
    <name type="common">Spruce budworm moth</name>
    <name type="synonym">Archips fumiferana</name>
    <dbReference type="NCBI Taxonomy" id="7141"/>
    <lineage>
        <taxon>Eukaryota</taxon>
        <taxon>Metazoa</taxon>
        <taxon>Ecdysozoa</taxon>
        <taxon>Arthropoda</taxon>
        <taxon>Hexapoda</taxon>
        <taxon>Insecta</taxon>
        <taxon>Pterygota</taxon>
        <taxon>Neoptera</taxon>
        <taxon>Endopterygota</taxon>
        <taxon>Lepidoptera</taxon>
        <taxon>Glossata</taxon>
        <taxon>Ditrysia</taxon>
        <taxon>Tortricoidea</taxon>
        <taxon>Tortricidae</taxon>
        <taxon>Tortricinae</taxon>
        <taxon>Choristoneura</taxon>
    </lineage>
</organism>
<evidence type="ECO:0000313" key="1">
    <source>
        <dbReference type="EMBL" id="KAI8424351.1"/>
    </source>
</evidence>
<name>A0ACC0JK01_CHOFU</name>
<proteinExistence type="predicted"/>
<dbReference type="EMBL" id="CM046104">
    <property type="protein sequence ID" value="KAI8424351.1"/>
    <property type="molecule type" value="Genomic_DNA"/>
</dbReference>
<evidence type="ECO:0000313" key="2">
    <source>
        <dbReference type="Proteomes" id="UP001064048"/>
    </source>
</evidence>
<accession>A0ACC0JK01</accession>
<comment type="caution">
    <text evidence="1">The sequence shown here is derived from an EMBL/GenBank/DDBJ whole genome shotgun (WGS) entry which is preliminary data.</text>
</comment>
<dbReference type="Proteomes" id="UP001064048">
    <property type="component" value="Chromosome 4"/>
</dbReference>
<keyword evidence="2" id="KW-1185">Reference proteome</keyword>
<sequence>MWSKVVALLGMLAAARAILEGPNVCTRQEPYTTKIRVSEQQPYQVKEYTWCFSVPPRCSKYKIKFQQVFKTQILVKYRPVEECCTGFAPDEAGQQCVPVCVTHCVQGKCVAPNTCACDHGYGGPACDILPMPKRGDLRAAERRMRLRAGLARRLLRARVRAAHLWRQLRRDLPVSEQCYVCEERCPDDGLCPQKCRCQNNGKCNVITGKCPAGKWGAKCEKSCECANGASCHHVTGHCHCESGYTGEKHGGECSNKDGSCTCKPGWKGGRCELRACEEGKYGPRCEKDCECNPTTTDLCDPFTGACDCAAGWGGETCLRQCPLLTYGKGCRSVYDGLKCDRPCDGKTYGLNCREPCNCENNAPCDPVTGECICPPGYHMSRCEQRCPVGIRCETQCAPGQYGADCSSRCPCVNNSSCDAQTGRCVCAAGWTGEDCSQPCPPGTYGASCSQRCADGPDGACQCLPGWRGAACETACEPGWWGAGCSSPCRCARQAPCRANDGYCRCPPGYTGAYCTQLGESHAGLSAALVVLVLLCVAAVVLVLLYYRKRVHNLKREMAHVHYTANPASQPGQYTGGSIYYRKRGHNLKREMAHVHYTANPASQPGQYTGVNLLPQARAQPEAGDGARALHGQPRLAARPVSTQGSIYYRKRGHNLKREMAHVHYTANPASQPGQYTGVNLLPQARAQPEAGDGARALHGQPRLAARPVSTQGSIYYRKRGHNLKREMAHVHYTANPASQPGQYTGVNLLPQARAQPEAGDGARALHGQPRLAARPVSTQGSIYYRKRGHNLKRQMAHVHYTANPASQPGQYTGVNLLPQARAQPEAEMAHVHYTANPASQPGQYTGGSIYYRKRGHNLKREMAHVHYTANPASQPGQYTGVNLLPQARAQPEAEMAHVHYTANPPRSPVSTQGSIYYRKRGHNLKREMAHVHYTANPASQPGQYTGVNLLPQARAQPEAADGARALHGQPRLAARPVSTQGSIYYRKRGHNLKRQMAHVHYTANPASQPGQYTGVNLLPQARAQPEAADGARALHGQPRLAARPVSTQGSIYYRKRGHNLKRQMAHVHYTANPASQPGQYTGVNLLPQARAQPEAADGARALHGQPRLAARPVSTQGSIYYRKRGHNLKRQMAHVHYTANPASQPGQYTGVNLLLQARAQPEAEMAHVHYTANPASQPGQYTGVNLLPQARAQPEAADGARALHGQPRLAARPVSTQGSIYYCKRGHNLKRQMAHVHYTANPARSPVSTQGSIYYCKRGHNLKRQMAHVHYTANPASQPGQYTGSIYYRKRGHNLKRQMAHVHYTANPASQPEMEYDHLNYTPPANKWKPHYQRMPNGFTPPSPPSSGAPSEVSVPPMIPPLPKLNVAPVPPMRDEEPLNAPTPPTREEHSSRTSAEENDVETP</sequence>
<protein>
    <submittedName>
        <fullName evidence="1">Uncharacterized protein</fullName>
    </submittedName>
</protein>
<reference evidence="1 2" key="1">
    <citation type="journal article" date="2022" name="Genome Biol. Evol.">
        <title>The Spruce Budworm Genome: Reconstructing the Evolutionary History of Antifreeze Proteins.</title>
        <authorList>
            <person name="Beliveau C."/>
            <person name="Gagne P."/>
            <person name="Picq S."/>
            <person name="Vernygora O."/>
            <person name="Keeling C.I."/>
            <person name="Pinkney K."/>
            <person name="Doucet D."/>
            <person name="Wen F."/>
            <person name="Johnston J.S."/>
            <person name="Maaroufi H."/>
            <person name="Boyle B."/>
            <person name="Laroche J."/>
            <person name="Dewar K."/>
            <person name="Juretic N."/>
            <person name="Blackburn G."/>
            <person name="Nisole A."/>
            <person name="Brunet B."/>
            <person name="Brandao M."/>
            <person name="Lumley L."/>
            <person name="Duan J."/>
            <person name="Quan G."/>
            <person name="Lucarotti C.J."/>
            <person name="Roe A.D."/>
            <person name="Sperling F.A.H."/>
            <person name="Levesque R.C."/>
            <person name="Cusson M."/>
        </authorList>
    </citation>
    <scope>NUCLEOTIDE SEQUENCE [LARGE SCALE GENOMIC DNA]</scope>
    <source>
        <strain evidence="1">Glfc:IPQL:Cfum</strain>
    </source>
</reference>
<gene>
    <name evidence="1" type="ORF">MSG28_002890</name>
</gene>